<organism evidence="1 2">
    <name type="scientific">Parabacteroides johnsonii</name>
    <dbReference type="NCBI Taxonomy" id="387661"/>
    <lineage>
        <taxon>Bacteria</taxon>
        <taxon>Pseudomonadati</taxon>
        <taxon>Bacteroidota</taxon>
        <taxon>Bacteroidia</taxon>
        <taxon>Bacteroidales</taxon>
        <taxon>Tannerellaceae</taxon>
        <taxon>Parabacteroides</taxon>
    </lineage>
</organism>
<dbReference type="AlphaFoldDB" id="A0A9Q5ST03"/>
<proteinExistence type="predicted"/>
<comment type="caution">
    <text evidence="1">The sequence shown here is derived from an EMBL/GenBank/DDBJ whole genome shotgun (WGS) entry which is preliminary data.</text>
</comment>
<evidence type="ECO:0000313" key="1">
    <source>
        <dbReference type="EMBL" id="OUO06312.1"/>
    </source>
</evidence>
<gene>
    <name evidence="1" type="ORF">B5F96_04525</name>
</gene>
<dbReference type="Proteomes" id="UP000195975">
    <property type="component" value="Unassembled WGS sequence"/>
</dbReference>
<evidence type="ECO:0000313" key="2">
    <source>
        <dbReference type="Proteomes" id="UP000195975"/>
    </source>
</evidence>
<reference evidence="2" key="1">
    <citation type="submission" date="2017-04" db="EMBL/GenBank/DDBJ databases">
        <title>Function of individual gut microbiota members based on whole genome sequencing of pure cultures obtained from chicken caecum.</title>
        <authorList>
            <person name="Medvecky M."/>
            <person name="Cejkova D."/>
            <person name="Polansky O."/>
            <person name="Karasova D."/>
            <person name="Kubasova T."/>
            <person name="Cizek A."/>
            <person name="Rychlik I."/>
        </authorList>
    </citation>
    <scope>NUCLEOTIDE SEQUENCE [LARGE SCALE GENOMIC DNA]</scope>
    <source>
        <strain evidence="2">An42</strain>
    </source>
</reference>
<name>A0A9Q5ST03_9BACT</name>
<accession>A0A9Q5ST03</accession>
<protein>
    <submittedName>
        <fullName evidence="1">Uncharacterized protein</fullName>
    </submittedName>
</protein>
<sequence>MQILSAFLFVFHLEKYISKQIIIENQYFFKKSAFHRKGVFSSITQPGLFHINQNIGQIRIVNTFAVFAVSRYHNRQSYIPTIDLNDQIQRETERIKIHAIFIRHI</sequence>
<dbReference type="EMBL" id="NFIJ01000003">
    <property type="protein sequence ID" value="OUO06312.1"/>
    <property type="molecule type" value="Genomic_DNA"/>
</dbReference>